<keyword evidence="1" id="KW-1133">Transmembrane helix</keyword>
<reference evidence="2 3" key="1">
    <citation type="submission" date="2016-05" db="EMBL/GenBank/DDBJ databases">
        <title>A degradative enzymes factory behind the ericoid mycorrhizal symbiosis.</title>
        <authorList>
            <consortium name="DOE Joint Genome Institute"/>
            <person name="Martino E."/>
            <person name="Morin E."/>
            <person name="Grelet G."/>
            <person name="Kuo A."/>
            <person name="Kohler A."/>
            <person name="Daghino S."/>
            <person name="Barry K."/>
            <person name="Choi C."/>
            <person name="Cichocki N."/>
            <person name="Clum A."/>
            <person name="Copeland A."/>
            <person name="Hainaut M."/>
            <person name="Haridas S."/>
            <person name="Labutti K."/>
            <person name="Lindquist E."/>
            <person name="Lipzen A."/>
            <person name="Khouja H.-R."/>
            <person name="Murat C."/>
            <person name="Ohm R."/>
            <person name="Olson A."/>
            <person name="Spatafora J."/>
            <person name="Veneault-Fourrey C."/>
            <person name="Henrissat B."/>
            <person name="Grigoriev I."/>
            <person name="Martin F."/>
            <person name="Perotto S."/>
        </authorList>
    </citation>
    <scope>NUCLEOTIDE SEQUENCE [LARGE SCALE GENOMIC DNA]</scope>
    <source>
        <strain evidence="2 3">UAMH 7357</strain>
    </source>
</reference>
<dbReference type="AlphaFoldDB" id="A0A2J6PKG3"/>
<evidence type="ECO:0000313" key="3">
    <source>
        <dbReference type="Proteomes" id="UP000235672"/>
    </source>
</evidence>
<gene>
    <name evidence="2" type="ORF">NA56DRAFT_650857</name>
</gene>
<dbReference type="EMBL" id="KZ613521">
    <property type="protein sequence ID" value="PMD14541.1"/>
    <property type="molecule type" value="Genomic_DNA"/>
</dbReference>
<organism evidence="2 3">
    <name type="scientific">Hyaloscypha hepaticicola</name>
    <dbReference type="NCBI Taxonomy" id="2082293"/>
    <lineage>
        <taxon>Eukaryota</taxon>
        <taxon>Fungi</taxon>
        <taxon>Dikarya</taxon>
        <taxon>Ascomycota</taxon>
        <taxon>Pezizomycotina</taxon>
        <taxon>Leotiomycetes</taxon>
        <taxon>Helotiales</taxon>
        <taxon>Hyaloscyphaceae</taxon>
        <taxon>Hyaloscypha</taxon>
    </lineage>
</organism>
<protein>
    <submittedName>
        <fullName evidence="2">Uncharacterized protein</fullName>
    </submittedName>
</protein>
<name>A0A2J6PKG3_9HELO</name>
<keyword evidence="1" id="KW-0812">Transmembrane</keyword>
<evidence type="ECO:0000313" key="2">
    <source>
        <dbReference type="EMBL" id="PMD14541.1"/>
    </source>
</evidence>
<keyword evidence="1" id="KW-0472">Membrane</keyword>
<proteinExistence type="predicted"/>
<accession>A0A2J6PKG3</accession>
<evidence type="ECO:0000256" key="1">
    <source>
        <dbReference type="SAM" id="Phobius"/>
    </source>
</evidence>
<keyword evidence="3" id="KW-1185">Reference proteome</keyword>
<dbReference type="Proteomes" id="UP000235672">
    <property type="component" value="Unassembled WGS sequence"/>
</dbReference>
<feature type="transmembrane region" description="Helical" evidence="1">
    <location>
        <begin position="12"/>
        <end position="34"/>
    </location>
</feature>
<sequence>MIRSFSSSAAFVVPPISIVLITPISLVLVGTITVEIKVTNGVALVLPVEGSVEVGIAVSVFVGAQPVPVQESTE</sequence>